<dbReference type="RefSeq" id="WP_077714392.1">
    <property type="nucleotide sequence ID" value="NZ_CP019698.1"/>
</dbReference>
<dbReference type="InterPro" id="IPR014215">
    <property type="entry name" value="Dipicolinic_acid_synth_A"/>
</dbReference>
<dbReference type="Pfam" id="PF02826">
    <property type="entry name" value="2-Hacid_dh_C"/>
    <property type="match status" value="1"/>
</dbReference>
<dbReference type="InterPro" id="IPR006140">
    <property type="entry name" value="D-isomer_DH_NAD-bd"/>
</dbReference>
<sequence length="304" mass="32163">MQPDLKGIKVAVLGGDAREVILASTLSRLGAHVRVVGLPVKSDPPHVTIFTNLEEALADVEAVILPVPGILEKGNIYCVYEEKPLVLSETLLVKLPAGTPVFCGFARPKLREMVERSSVKLITLLDLDEVAILNSIPSAEGAIQMAMENTAITIHNSNSFVLGFGRTGASIARLLHAMGARVTVVARKAADRARAFEMGMNSITFEELQDKIGQAEIVFNTVPALVLPSCILSKAIEDTVIIDVASPPGGTDFEAAARLGIKALQAPGLPGKVAPKTAGQILSKVIPTLLANELAEKNGQKRNG</sequence>
<dbReference type="AlphaFoldDB" id="A0A1S6IX18"/>
<reference evidence="3 4" key="1">
    <citation type="journal article" date="2016" name="Int. J. Syst. Evol. Microbiol.">
        <title>Desulfotomaculum ferrireducens sp. nov., a moderately thermophilic sulfate-reducing and dissimilatory Fe(III)-reducing bacterium isolated from compost.</title>
        <authorList>
            <person name="Yang G."/>
            <person name="Guo J."/>
            <person name="Zhuang L."/>
            <person name="Yuan Y."/>
            <person name="Zhou S."/>
        </authorList>
    </citation>
    <scope>NUCLEOTIDE SEQUENCE [LARGE SCALE GENOMIC DNA]</scope>
    <source>
        <strain evidence="3 4">GSS09</strain>
    </source>
</reference>
<evidence type="ECO:0000313" key="3">
    <source>
        <dbReference type="EMBL" id="AQS59323.1"/>
    </source>
</evidence>
<evidence type="ECO:0000259" key="2">
    <source>
        <dbReference type="Pfam" id="PF16924"/>
    </source>
</evidence>
<dbReference type="InterPro" id="IPR036291">
    <property type="entry name" value="NAD(P)-bd_dom_sf"/>
</dbReference>
<name>A0A1S6IX18_9FIRM</name>
<feature type="domain" description="Dipicolinate synthase subunit A N-terminal" evidence="2">
    <location>
        <begin position="9"/>
        <end position="124"/>
    </location>
</feature>
<dbReference type="GO" id="GO:0051287">
    <property type="term" value="F:NAD binding"/>
    <property type="evidence" value="ECO:0007669"/>
    <property type="project" value="InterPro"/>
</dbReference>
<gene>
    <name evidence="3" type="ORF">B0537_09620</name>
</gene>
<proteinExistence type="predicted"/>
<organism evidence="3 4">
    <name type="scientific">Desulforamulus ferrireducens</name>
    <dbReference type="NCBI Taxonomy" id="1833852"/>
    <lineage>
        <taxon>Bacteria</taxon>
        <taxon>Bacillati</taxon>
        <taxon>Bacillota</taxon>
        <taxon>Clostridia</taxon>
        <taxon>Eubacteriales</taxon>
        <taxon>Peptococcaceae</taxon>
        <taxon>Desulforamulus</taxon>
    </lineage>
</organism>
<dbReference type="NCBIfam" id="TIGR02853">
    <property type="entry name" value="spore_dpaA"/>
    <property type="match status" value="1"/>
</dbReference>
<evidence type="ECO:0000259" key="1">
    <source>
        <dbReference type="Pfam" id="PF02826"/>
    </source>
</evidence>
<protein>
    <submittedName>
        <fullName evidence="3">Dipicolinic acid synthetase subunit A</fullName>
    </submittedName>
</protein>
<dbReference type="KEGG" id="dfg:B0537_09620"/>
<accession>A0A1S6IX18</accession>
<dbReference type="Gene3D" id="3.40.50.720">
    <property type="entry name" value="NAD(P)-binding Rossmann-like Domain"/>
    <property type="match status" value="1"/>
</dbReference>
<dbReference type="NCBIfam" id="NF006162">
    <property type="entry name" value="PRK08306.1"/>
    <property type="match status" value="1"/>
</dbReference>
<dbReference type="Pfam" id="PF16924">
    <property type="entry name" value="DpaA_N"/>
    <property type="match status" value="1"/>
</dbReference>
<dbReference type="InterPro" id="IPR031629">
    <property type="entry name" value="DpaA_N"/>
</dbReference>
<feature type="domain" description="D-isomer specific 2-hydroxyacid dehydrogenase NAD-binding" evidence="1">
    <location>
        <begin position="149"/>
        <end position="224"/>
    </location>
</feature>
<dbReference type="Proteomes" id="UP000189464">
    <property type="component" value="Chromosome"/>
</dbReference>
<dbReference type="EMBL" id="CP019698">
    <property type="protein sequence ID" value="AQS59323.1"/>
    <property type="molecule type" value="Genomic_DNA"/>
</dbReference>
<dbReference type="STRING" id="1833852.B0537_09620"/>
<dbReference type="OrthoDB" id="8840764at2"/>
<keyword evidence="4" id="KW-1185">Reference proteome</keyword>
<evidence type="ECO:0000313" key="4">
    <source>
        <dbReference type="Proteomes" id="UP000189464"/>
    </source>
</evidence>
<dbReference type="SUPFAM" id="SSF51735">
    <property type="entry name" value="NAD(P)-binding Rossmann-fold domains"/>
    <property type="match status" value="1"/>
</dbReference>